<dbReference type="Proteomes" id="UP000234681">
    <property type="component" value="Chromosome 18"/>
</dbReference>
<accession>A6IWY9</accession>
<evidence type="ECO:0000313" key="1">
    <source>
        <dbReference type="EMBL" id="EDM14420.1"/>
    </source>
</evidence>
<dbReference type="AlphaFoldDB" id="A6IWY9"/>
<reference evidence="2" key="1">
    <citation type="submission" date="2005-09" db="EMBL/GenBank/DDBJ databases">
        <authorList>
            <person name="Mural R.J."/>
            <person name="Li P.W."/>
            <person name="Adams M.D."/>
            <person name="Amanatides P.G."/>
            <person name="Baden-Tillson H."/>
            <person name="Barnstead M."/>
            <person name="Chin S.H."/>
            <person name="Dew I."/>
            <person name="Evans C.A."/>
            <person name="Ferriera S."/>
            <person name="Flanigan M."/>
            <person name="Fosler C."/>
            <person name="Glodek A."/>
            <person name="Gu Z."/>
            <person name="Holt R.A."/>
            <person name="Jennings D."/>
            <person name="Kraft C.L."/>
            <person name="Lu F."/>
            <person name="Nguyen T."/>
            <person name="Nusskern D.R."/>
            <person name="Pfannkoch C.M."/>
            <person name="Sitter C."/>
            <person name="Sutton G.G."/>
            <person name="Venter J.C."/>
            <person name="Wang Z."/>
            <person name="Woodage T."/>
            <person name="Zheng X.H."/>
            <person name="Zhong F."/>
        </authorList>
    </citation>
    <scope>NUCLEOTIDE SEQUENCE [LARGE SCALE GENOMIC DNA]</scope>
    <source>
        <strain>BN</strain>
        <strain evidence="2">Sprague-Dawley</strain>
    </source>
</reference>
<gene>
    <name evidence="1" type="ORF">rCG_46713</name>
</gene>
<evidence type="ECO:0000313" key="2">
    <source>
        <dbReference type="Proteomes" id="UP000234681"/>
    </source>
</evidence>
<organism evidence="1 2">
    <name type="scientific">Rattus norvegicus</name>
    <name type="common">Rat</name>
    <dbReference type="NCBI Taxonomy" id="10116"/>
    <lineage>
        <taxon>Eukaryota</taxon>
        <taxon>Metazoa</taxon>
        <taxon>Chordata</taxon>
        <taxon>Craniata</taxon>
        <taxon>Vertebrata</taxon>
        <taxon>Euteleostomi</taxon>
        <taxon>Mammalia</taxon>
        <taxon>Eutheria</taxon>
        <taxon>Euarchontoglires</taxon>
        <taxon>Glires</taxon>
        <taxon>Rodentia</taxon>
        <taxon>Myomorpha</taxon>
        <taxon>Muroidea</taxon>
        <taxon>Muridae</taxon>
        <taxon>Murinae</taxon>
        <taxon>Rattus</taxon>
    </lineage>
</organism>
<proteinExistence type="predicted"/>
<protein>
    <submittedName>
        <fullName evidence="1">RCG46713</fullName>
    </submittedName>
</protein>
<sequence length="47" mass="5427">MRQNAKRFFTTETGAAYELATTKAETRPVCQTKMDRTIRFCISEPLN</sequence>
<dbReference type="EMBL" id="CH473971">
    <property type="protein sequence ID" value="EDM14420.1"/>
    <property type="molecule type" value="Genomic_DNA"/>
</dbReference>
<name>A6IWY9_RAT</name>